<name>A0A432DTU1_9FLAO</name>
<proteinExistence type="predicted"/>
<organism evidence="1 2">
    <name type="scientific">Chryseobacterium arthrosphaerae</name>
    <dbReference type="NCBI Taxonomy" id="651561"/>
    <lineage>
        <taxon>Bacteria</taxon>
        <taxon>Pseudomonadati</taxon>
        <taxon>Bacteroidota</taxon>
        <taxon>Flavobacteriia</taxon>
        <taxon>Flavobacteriales</taxon>
        <taxon>Weeksellaceae</taxon>
        <taxon>Chryseobacterium group</taxon>
        <taxon>Chryseobacterium</taxon>
    </lineage>
</organism>
<reference evidence="1 2" key="1">
    <citation type="submission" date="2018-12" db="EMBL/GenBank/DDBJ databases">
        <title>Draft Genome Sequence of Chryseobacterium arthrosphaerae strain ED882-96 Isolated from the Blood of a Patient with Liver Cirrhosis in Taiwan.</title>
        <authorList>
            <person name="Lin J.-N."/>
            <person name="Lai C.-H."/>
            <person name="Yang C.-H."/>
            <person name="Huang Y.-H."/>
        </authorList>
    </citation>
    <scope>NUCLEOTIDE SEQUENCE [LARGE SCALE GENOMIC DNA]</scope>
    <source>
        <strain evidence="1 2">ED882-96</strain>
    </source>
</reference>
<gene>
    <name evidence="1" type="ORF">EJ377_19695</name>
</gene>
<comment type="caution">
    <text evidence="1">The sequence shown here is derived from an EMBL/GenBank/DDBJ whole genome shotgun (WGS) entry which is preliminary data.</text>
</comment>
<sequence length="104" mass="11760">MNPESDAFNKKIDEISSLAAEIGSTVANIEVDKHFNSPEWKNQMKELENLNPLDKKQLRRIEKEAARAGREAAKIVSKLQVPPTPPVALRHPKLLKYCILTIML</sequence>
<protein>
    <submittedName>
        <fullName evidence="1">Uncharacterized protein</fullName>
    </submittedName>
</protein>
<dbReference type="EMBL" id="RYFC01000003">
    <property type="protein sequence ID" value="RTZ46448.1"/>
    <property type="molecule type" value="Genomic_DNA"/>
</dbReference>
<evidence type="ECO:0000313" key="1">
    <source>
        <dbReference type="EMBL" id="RTZ46448.1"/>
    </source>
</evidence>
<dbReference type="Proteomes" id="UP000276953">
    <property type="component" value="Unassembled WGS sequence"/>
</dbReference>
<dbReference type="AlphaFoldDB" id="A0A432DTU1"/>
<accession>A0A432DTU1</accession>
<evidence type="ECO:0000313" key="2">
    <source>
        <dbReference type="Proteomes" id="UP000276953"/>
    </source>
</evidence>